<comment type="caution">
    <text evidence="2">The sequence shown here is derived from an EMBL/GenBank/DDBJ whole genome shotgun (WGS) entry which is preliminary data.</text>
</comment>
<keyword evidence="1" id="KW-0472">Membrane</keyword>
<name>A0AAV4PJD5_CAEEX</name>
<dbReference type="AlphaFoldDB" id="A0AAV4PJD5"/>
<evidence type="ECO:0000256" key="1">
    <source>
        <dbReference type="SAM" id="Phobius"/>
    </source>
</evidence>
<evidence type="ECO:0000313" key="2">
    <source>
        <dbReference type="EMBL" id="GIX96769.1"/>
    </source>
</evidence>
<dbReference type="Proteomes" id="UP001054945">
    <property type="component" value="Unassembled WGS sequence"/>
</dbReference>
<protein>
    <submittedName>
        <fullName evidence="2">Uncharacterized protein</fullName>
    </submittedName>
</protein>
<dbReference type="EMBL" id="BPLR01004691">
    <property type="protein sequence ID" value="GIX96769.1"/>
    <property type="molecule type" value="Genomic_DNA"/>
</dbReference>
<keyword evidence="3" id="KW-1185">Reference proteome</keyword>
<organism evidence="2 3">
    <name type="scientific">Caerostris extrusa</name>
    <name type="common">Bark spider</name>
    <name type="synonym">Caerostris bankana</name>
    <dbReference type="NCBI Taxonomy" id="172846"/>
    <lineage>
        <taxon>Eukaryota</taxon>
        <taxon>Metazoa</taxon>
        <taxon>Ecdysozoa</taxon>
        <taxon>Arthropoda</taxon>
        <taxon>Chelicerata</taxon>
        <taxon>Arachnida</taxon>
        <taxon>Araneae</taxon>
        <taxon>Araneomorphae</taxon>
        <taxon>Entelegynae</taxon>
        <taxon>Araneoidea</taxon>
        <taxon>Araneidae</taxon>
        <taxon>Caerostris</taxon>
    </lineage>
</organism>
<keyword evidence="1" id="KW-0812">Transmembrane</keyword>
<accession>A0AAV4PJD5</accession>
<evidence type="ECO:0000313" key="3">
    <source>
        <dbReference type="Proteomes" id="UP001054945"/>
    </source>
</evidence>
<dbReference type="PROSITE" id="PS51257">
    <property type="entry name" value="PROKAR_LIPOPROTEIN"/>
    <property type="match status" value="1"/>
</dbReference>
<proteinExistence type="predicted"/>
<keyword evidence="1" id="KW-1133">Transmembrane helix</keyword>
<feature type="non-terminal residue" evidence="2">
    <location>
        <position position="69"/>
    </location>
</feature>
<feature type="transmembrane region" description="Helical" evidence="1">
    <location>
        <begin position="7"/>
        <end position="27"/>
    </location>
</feature>
<gene>
    <name evidence="2" type="ORF">CEXT_262101</name>
</gene>
<reference evidence="2 3" key="1">
    <citation type="submission" date="2021-06" db="EMBL/GenBank/DDBJ databases">
        <title>Caerostris extrusa draft genome.</title>
        <authorList>
            <person name="Kono N."/>
            <person name="Arakawa K."/>
        </authorList>
    </citation>
    <scope>NUCLEOTIDE SEQUENCE [LARGE SCALE GENOMIC DNA]</scope>
</reference>
<sequence>MDLKLRALLDTCCFICLLVFLGCLIFMPSVDGRGGMPPASVIHVLQQPGCIPKPIPSFACQGSCSSYVQ</sequence>